<feature type="transmembrane region" description="Helical" evidence="1">
    <location>
        <begin position="388"/>
        <end position="407"/>
    </location>
</feature>
<evidence type="ECO:0000256" key="1">
    <source>
        <dbReference type="SAM" id="Phobius"/>
    </source>
</evidence>
<feature type="transmembrane region" description="Helical" evidence="1">
    <location>
        <begin position="676"/>
        <end position="693"/>
    </location>
</feature>
<feature type="transmembrane region" description="Helical" evidence="1">
    <location>
        <begin position="333"/>
        <end position="354"/>
    </location>
</feature>
<feature type="transmembrane region" description="Helical" evidence="1">
    <location>
        <begin position="419"/>
        <end position="439"/>
    </location>
</feature>
<feature type="transmembrane region" description="Helical" evidence="1">
    <location>
        <begin position="590"/>
        <end position="614"/>
    </location>
</feature>
<feature type="transmembrane region" description="Helical" evidence="1">
    <location>
        <begin position="302"/>
        <end position="321"/>
    </location>
</feature>
<dbReference type="EMBL" id="MSIE01000016">
    <property type="protein sequence ID" value="OLF17560.1"/>
    <property type="molecule type" value="Genomic_DNA"/>
</dbReference>
<evidence type="ECO:0000313" key="2">
    <source>
        <dbReference type="EMBL" id="OLF17560.1"/>
    </source>
</evidence>
<dbReference type="GO" id="GO:0004623">
    <property type="term" value="F:phospholipase A2 activity"/>
    <property type="evidence" value="ECO:0007669"/>
    <property type="project" value="InterPro"/>
</dbReference>
<organism evidence="2 3">
    <name type="scientific">Actinophytocola xanthii</name>
    <dbReference type="NCBI Taxonomy" id="1912961"/>
    <lineage>
        <taxon>Bacteria</taxon>
        <taxon>Bacillati</taxon>
        <taxon>Actinomycetota</taxon>
        <taxon>Actinomycetes</taxon>
        <taxon>Pseudonocardiales</taxon>
        <taxon>Pseudonocardiaceae</taxon>
    </lineage>
</organism>
<accession>A0A1Q8CT95</accession>
<feature type="transmembrane region" description="Helical" evidence="1">
    <location>
        <begin position="260"/>
        <end position="281"/>
    </location>
</feature>
<gene>
    <name evidence="2" type="ORF">BU204_11120</name>
</gene>
<reference evidence="2 3" key="1">
    <citation type="submission" date="2016-12" db="EMBL/GenBank/DDBJ databases">
        <title>The draft genome sequence of Actinophytocola sp. 11-183.</title>
        <authorList>
            <person name="Wang W."/>
            <person name="Yuan L."/>
        </authorList>
    </citation>
    <scope>NUCLEOTIDE SEQUENCE [LARGE SCALE GENOMIC DNA]</scope>
    <source>
        <strain evidence="2 3">11-183</strain>
    </source>
</reference>
<feature type="transmembrane region" description="Helical" evidence="1">
    <location>
        <begin position="539"/>
        <end position="556"/>
    </location>
</feature>
<feature type="transmembrane region" description="Helical" evidence="1">
    <location>
        <begin position="228"/>
        <end position="248"/>
    </location>
</feature>
<dbReference type="GO" id="GO:0050482">
    <property type="term" value="P:arachidonate secretion"/>
    <property type="evidence" value="ECO:0007669"/>
    <property type="project" value="InterPro"/>
</dbReference>
<keyword evidence="1" id="KW-0812">Transmembrane</keyword>
<keyword evidence="1" id="KW-1133">Transmembrane helix</keyword>
<dbReference type="GO" id="GO:0006644">
    <property type="term" value="P:phospholipid metabolic process"/>
    <property type="evidence" value="ECO:0007669"/>
    <property type="project" value="InterPro"/>
</dbReference>
<sequence>MLLAAAAFAVVASRPNPLPTTEPTGDVARVQQAIEAQLDPAGGQDPIALLPADFLRVSGRHPVRMEAPDGTVRAVHPGGGCSSPWGDTRWDYSVGCKAHDLGYDMLRYAEAKGQPLAPELRERLDDRLSMDMHAQCELNPRGSPASCEVVATLYTVGLVVNSWHQRWGPPKNEPVGPWSVAMVVIMLLVAVRAPAVVRRGPRRHRPRHAPRHPELTGTELAQADYLSFLRILALTGIVLAESLLAFTMRGSAEPGWVWPLTWLLQLVPLFFLAGGHANLLAWRGTRAAGAGYGTYLVGRVGWLIRPVLAFVIAWLVVPLSLELLQAPEASITAFSRLVVQPLWLLGLYVVVVAVTPLTHRLHAALPVVTPAVLLAGVVGLSFVGGSLAAHVGGVLVALLFAQLAFHYAEGGFWRVPRMVLVTLALAAFAGLVVLTVFGAQPKLQLAEPTGYAAFAPSLAGVLLIGIVQLCLVVLPREPGLRTVATSAPARGVAVVRAAPMTVYLVYLCAMLVLEGLVGVARGAVASGGGIEWLTQPRTMFAIGLMAMPTLLAFLWFERRSDRPGPPEADPPEPPDEVVEARPRRVWPEPVAAGLGVVYGALGVLGFAVTGLSGWTQSSELLGLPIDPMANLIHLLLGWYLVHCVHLQTVGGPGPWLVTAIACVPPMITTVSGVGTAVHGATMVAALALALVCVQPSRAGRSGARAVPVGGTGG</sequence>
<dbReference type="STRING" id="1912961.BU204_11120"/>
<feature type="transmembrane region" description="Helical" evidence="1">
    <location>
        <begin position="361"/>
        <end position="382"/>
    </location>
</feature>
<protein>
    <recommendedName>
        <fullName evidence="4">Phospholipase</fullName>
    </recommendedName>
</protein>
<dbReference type="Proteomes" id="UP000185596">
    <property type="component" value="Unassembled WGS sequence"/>
</dbReference>
<comment type="caution">
    <text evidence="2">The sequence shown here is derived from an EMBL/GenBank/DDBJ whole genome shotgun (WGS) entry which is preliminary data.</text>
</comment>
<feature type="transmembrane region" description="Helical" evidence="1">
    <location>
        <begin position="175"/>
        <end position="197"/>
    </location>
</feature>
<name>A0A1Q8CT95_9PSEU</name>
<dbReference type="AlphaFoldDB" id="A0A1Q8CT95"/>
<dbReference type="Gene3D" id="1.20.90.10">
    <property type="entry name" value="Phospholipase A2 domain"/>
    <property type="match status" value="1"/>
</dbReference>
<keyword evidence="1" id="KW-0472">Membrane</keyword>
<feature type="transmembrane region" description="Helical" evidence="1">
    <location>
        <begin position="451"/>
        <end position="474"/>
    </location>
</feature>
<dbReference type="SUPFAM" id="SSF48619">
    <property type="entry name" value="Phospholipase A2, PLA2"/>
    <property type="match status" value="1"/>
</dbReference>
<evidence type="ECO:0000313" key="3">
    <source>
        <dbReference type="Proteomes" id="UP000185596"/>
    </source>
</evidence>
<evidence type="ECO:0008006" key="4">
    <source>
        <dbReference type="Google" id="ProtNLM"/>
    </source>
</evidence>
<dbReference type="InterPro" id="IPR036444">
    <property type="entry name" value="PLipase_A2_dom_sf"/>
</dbReference>
<feature type="transmembrane region" description="Helical" evidence="1">
    <location>
        <begin position="494"/>
        <end position="519"/>
    </location>
</feature>
<keyword evidence="3" id="KW-1185">Reference proteome</keyword>
<proteinExistence type="predicted"/>